<dbReference type="Pfam" id="PF07714">
    <property type="entry name" value="PK_Tyr_Ser-Thr"/>
    <property type="match status" value="2"/>
</dbReference>
<dbReference type="Proteomes" id="UP000789375">
    <property type="component" value="Unassembled WGS sequence"/>
</dbReference>
<dbReference type="Gene3D" id="3.30.200.20">
    <property type="entry name" value="Phosphorylase Kinase, domain 1"/>
    <property type="match status" value="1"/>
</dbReference>
<dbReference type="InterPro" id="IPR011009">
    <property type="entry name" value="Kinase-like_dom_sf"/>
</dbReference>
<organism evidence="2 3">
    <name type="scientific">Funneliformis mosseae</name>
    <name type="common">Endomycorrhizal fungus</name>
    <name type="synonym">Glomus mosseae</name>
    <dbReference type="NCBI Taxonomy" id="27381"/>
    <lineage>
        <taxon>Eukaryota</taxon>
        <taxon>Fungi</taxon>
        <taxon>Fungi incertae sedis</taxon>
        <taxon>Mucoromycota</taxon>
        <taxon>Glomeromycotina</taxon>
        <taxon>Glomeromycetes</taxon>
        <taxon>Glomerales</taxon>
        <taxon>Glomeraceae</taxon>
        <taxon>Funneliformis</taxon>
    </lineage>
</organism>
<accession>A0A9N8WBF1</accession>
<protein>
    <submittedName>
        <fullName evidence="2">15233_t:CDS:1</fullName>
    </submittedName>
</protein>
<comment type="caution">
    <text evidence="2">The sequence shown here is derived from an EMBL/GenBank/DDBJ whole genome shotgun (WGS) entry which is preliminary data.</text>
</comment>
<dbReference type="InterPro" id="IPR051681">
    <property type="entry name" value="Ser/Thr_Kinases-Pseudokinases"/>
</dbReference>
<dbReference type="Gene3D" id="1.10.510.10">
    <property type="entry name" value="Transferase(Phosphotransferase) domain 1"/>
    <property type="match status" value="2"/>
</dbReference>
<proteinExistence type="predicted"/>
<dbReference type="PROSITE" id="PS50011">
    <property type="entry name" value="PROTEIN_KINASE_DOM"/>
    <property type="match status" value="1"/>
</dbReference>
<keyword evidence="3" id="KW-1185">Reference proteome</keyword>
<dbReference type="EMBL" id="CAJVPP010000420">
    <property type="protein sequence ID" value="CAG8480839.1"/>
    <property type="molecule type" value="Genomic_DNA"/>
</dbReference>
<evidence type="ECO:0000313" key="3">
    <source>
        <dbReference type="Proteomes" id="UP000789375"/>
    </source>
</evidence>
<dbReference type="InterPro" id="IPR001245">
    <property type="entry name" value="Ser-Thr/Tyr_kinase_cat_dom"/>
</dbReference>
<dbReference type="GO" id="GO:0005524">
    <property type="term" value="F:ATP binding"/>
    <property type="evidence" value="ECO:0007669"/>
    <property type="project" value="InterPro"/>
</dbReference>
<feature type="domain" description="Protein kinase" evidence="1">
    <location>
        <begin position="1"/>
        <end position="218"/>
    </location>
</feature>
<reference evidence="2" key="1">
    <citation type="submission" date="2021-06" db="EMBL/GenBank/DDBJ databases">
        <authorList>
            <person name="Kallberg Y."/>
            <person name="Tangrot J."/>
            <person name="Rosling A."/>
        </authorList>
    </citation>
    <scope>NUCLEOTIDE SEQUENCE</scope>
    <source>
        <strain evidence="2">87-6 pot B 2015</strain>
    </source>
</reference>
<evidence type="ECO:0000313" key="2">
    <source>
        <dbReference type="EMBL" id="CAG8480839.1"/>
    </source>
</evidence>
<dbReference type="AlphaFoldDB" id="A0A9N8WBF1"/>
<name>A0A9N8WBF1_FUNMO</name>
<dbReference type="SUPFAM" id="SSF56112">
    <property type="entry name" value="Protein kinase-like (PK-like)"/>
    <property type="match status" value="2"/>
</dbReference>
<dbReference type="InterPro" id="IPR000719">
    <property type="entry name" value="Prot_kinase_dom"/>
</dbReference>
<dbReference type="GO" id="GO:0004674">
    <property type="term" value="F:protein serine/threonine kinase activity"/>
    <property type="evidence" value="ECO:0007669"/>
    <property type="project" value="TreeGrafter"/>
</dbReference>
<sequence>MLEDVLHRDLHSKNILIHNNNAKITDFGISKFGNNSTTHIGPCDKNSATICAIIINNKARENTIPDTPIDYENLYKKCWDQEPEQRPTITEILEEFSRMSFINKPIKMNINMIELINNKLNNKVKIIHFNELIELKPLDEGAFGSIIKATWSKTNNYIVCKKLKTQMFKRDDEILSAFIYELKIHLHLNHSNRIIRFLGISQEPDQRPIIKEVLEKFLKMGCGKEVDVETAKNIDVNTNNLKEEEVLDNRNSDSVGDIHLDTYADLSATQQLDFPPAILAACVEVNVQLKLVKTLIKRWKLNLKTI</sequence>
<gene>
    <name evidence="2" type="ORF">FMOSSE_LOCUS3014</name>
</gene>
<dbReference type="PANTHER" id="PTHR44329">
    <property type="entry name" value="SERINE/THREONINE-PROTEIN KINASE TNNI3K-RELATED"/>
    <property type="match status" value="1"/>
</dbReference>
<evidence type="ECO:0000259" key="1">
    <source>
        <dbReference type="PROSITE" id="PS50011"/>
    </source>
</evidence>